<evidence type="ECO:0000313" key="3">
    <source>
        <dbReference type="EMBL" id="KAG6791522.1"/>
    </source>
</evidence>
<keyword evidence="4" id="KW-1185">Reference proteome</keyword>
<feature type="compositionally biased region" description="Polar residues" evidence="1">
    <location>
        <begin position="194"/>
        <end position="206"/>
    </location>
</feature>
<name>A0A8X8IUW3_POPTO</name>
<protein>
    <recommendedName>
        <fullName evidence="2">Brf1 TBP-binding domain-containing protein</fullName>
    </recommendedName>
</protein>
<dbReference type="InterPro" id="IPR011665">
    <property type="entry name" value="BRF1_TBP-bd_dom"/>
</dbReference>
<dbReference type="AlphaFoldDB" id="A0A8X8IUW3"/>
<organism evidence="3 4">
    <name type="scientific">Populus tomentosa</name>
    <name type="common">Chinese white poplar</name>
    <dbReference type="NCBI Taxonomy" id="118781"/>
    <lineage>
        <taxon>Eukaryota</taxon>
        <taxon>Viridiplantae</taxon>
        <taxon>Streptophyta</taxon>
        <taxon>Embryophyta</taxon>
        <taxon>Tracheophyta</taxon>
        <taxon>Spermatophyta</taxon>
        <taxon>Magnoliopsida</taxon>
        <taxon>eudicotyledons</taxon>
        <taxon>Gunneridae</taxon>
        <taxon>Pentapetalae</taxon>
        <taxon>rosids</taxon>
        <taxon>fabids</taxon>
        <taxon>Malpighiales</taxon>
        <taxon>Salicaceae</taxon>
        <taxon>Saliceae</taxon>
        <taxon>Populus</taxon>
    </lineage>
</organism>
<feature type="compositionally biased region" description="Polar residues" evidence="1">
    <location>
        <begin position="157"/>
        <end position="166"/>
    </location>
</feature>
<dbReference type="EMBL" id="JAAWWB010000001">
    <property type="protein sequence ID" value="KAG6791522.1"/>
    <property type="molecule type" value="Genomic_DNA"/>
</dbReference>
<proteinExistence type="predicted"/>
<feature type="compositionally biased region" description="Basic residues" evidence="1">
    <location>
        <begin position="134"/>
        <end position="152"/>
    </location>
</feature>
<comment type="caution">
    <text evidence="3">The sequence shown here is derived from an EMBL/GenBank/DDBJ whole genome shotgun (WGS) entry which is preliminary data.</text>
</comment>
<evidence type="ECO:0000259" key="2">
    <source>
        <dbReference type="Pfam" id="PF07741"/>
    </source>
</evidence>
<feature type="compositionally biased region" description="Basic and acidic residues" evidence="1">
    <location>
        <begin position="179"/>
        <end position="193"/>
    </location>
</feature>
<sequence length="258" mass="29162">MMSFCSDFTVNPCACACGSHMRFPSVNLMEKEVKSSSKTRLNSIKGGASALGQSKRTGKFKRSKVASVFHLNVENASNWLQRNQSRSTAAANDSEDLSDIDDAEIAGYLLHNEKEMEFKRTLWEMMNKKYLKGKQLKGARKVKKRTPSKKAIKIAGQTENKTRSSSKINYDVLKKLLDDEPEEVPGKVEDNKHSNSNYADSQQVDENSIPEGHSSGASEENDEHEHDYGETDAGNNDNYNDMYFENEEDDYHYAEDYD</sequence>
<feature type="domain" description="Brf1 TBP-binding" evidence="2">
    <location>
        <begin position="98"/>
        <end position="177"/>
    </location>
</feature>
<accession>A0A8X8IUW3</accession>
<reference evidence="3" key="1">
    <citation type="journal article" date="2020" name="bioRxiv">
        <title>Hybrid origin of Populus tomentosa Carr. identified through genome sequencing and phylogenomic analysis.</title>
        <authorList>
            <person name="An X."/>
            <person name="Gao K."/>
            <person name="Chen Z."/>
            <person name="Li J."/>
            <person name="Yang X."/>
            <person name="Yang X."/>
            <person name="Zhou J."/>
            <person name="Guo T."/>
            <person name="Zhao T."/>
            <person name="Huang S."/>
            <person name="Miao D."/>
            <person name="Khan W.U."/>
            <person name="Rao P."/>
            <person name="Ye M."/>
            <person name="Lei B."/>
            <person name="Liao W."/>
            <person name="Wang J."/>
            <person name="Ji L."/>
            <person name="Li Y."/>
            <person name="Guo B."/>
            <person name="Mustafa N.S."/>
            <person name="Li S."/>
            <person name="Yun Q."/>
            <person name="Keller S.R."/>
            <person name="Mao J."/>
            <person name="Zhang R."/>
            <person name="Strauss S.H."/>
        </authorList>
    </citation>
    <scope>NUCLEOTIDE SEQUENCE</scope>
    <source>
        <strain evidence="3">GM15</strain>
        <tissue evidence="3">Leaf</tissue>
    </source>
</reference>
<dbReference type="OrthoDB" id="1435073at2759"/>
<evidence type="ECO:0000313" key="4">
    <source>
        <dbReference type="Proteomes" id="UP000886885"/>
    </source>
</evidence>
<dbReference type="Pfam" id="PF07741">
    <property type="entry name" value="BRF1"/>
    <property type="match status" value="1"/>
</dbReference>
<feature type="region of interest" description="Disordered" evidence="1">
    <location>
        <begin position="179"/>
        <end position="258"/>
    </location>
</feature>
<gene>
    <name evidence="3" type="ORF">POTOM_000643</name>
</gene>
<dbReference type="Proteomes" id="UP000886885">
    <property type="component" value="Chromosome 1A"/>
</dbReference>
<evidence type="ECO:0000256" key="1">
    <source>
        <dbReference type="SAM" id="MobiDB-lite"/>
    </source>
</evidence>
<feature type="region of interest" description="Disordered" evidence="1">
    <location>
        <begin position="134"/>
        <end position="166"/>
    </location>
</feature>